<feature type="region of interest" description="Disordered" evidence="1">
    <location>
        <begin position="347"/>
        <end position="372"/>
    </location>
</feature>
<organism evidence="3 4">
    <name type="scientific">Cyprinus carpio</name>
    <name type="common">Common carp</name>
    <dbReference type="NCBI Taxonomy" id="7962"/>
    <lineage>
        <taxon>Eukaryota</taxon>
        <taxon>Metazoa</taxon>
        <taxon>Chordata</taxon>
        <taxon>Craniata</taxon>
        <taxon>Vertebrata</taxon>
        <taxon>Euteleostomi</taxon>
        <taxon>Actinopterygii</taxon>
        <taxon>Neopterygii</taxon>
        <taxon>Teleostei</taxon>
        <taxon>Ostariophysi</taxon>
        <taxon>Cypriniformes</taxon>
        <taxon>Cyprinidae</taxon>
        <taxon>Cyprininae</taxon>
        <taxon>Cyprinus</taxon>
    </lineage>
</organism>
<keyword evidence="2" id="KW-1133">Transmembrane helix</keyword>
<keyword evidence="2" id="KW-0472">Membrane</keyword>
<keyword evidence="2" id="KW-0812">Transmembrane</keyword>
<protein>
    <submittedName>
        <fullName evidence="3">Macrophage expressed 1, tandem duplicate 2</fullName>
    </submittedName>
</protein>
<evidence type="ECO:0000256" key="1">
    <source>
        <dbReference type="SAM" id="MobiDB-lite"/>
    </source>
</evidence>
<dbReference type="Ensembl" id="ENSCCRT00020011136.1">
    <property type="protein sequence ID" value="ENSCCRP00020010025.1"/>
    <property type="gene ID" value="ENSCCRG00020005132.1"/>
</dbReference>
<dbReference type="AlphaFoldDB" id="A0A8C2H0Q7"/>
<evidence type="ECO:0000313" key="3">
    <source>
        <dbReference type="Ensembl" id="ENSCCRP00020010025.1"/>
    </source>
</evidence>
<feature type="transmembrane region" description="Helical" evidence="2">
    <location>
        <begin position="308"/>
        <end position="328"/>
    </location>
</feature>
<evidence type="ECO:0000313" key="4">
    <source>
        <dbReference type="Proteomes" id="UP000694701"/>
    </source>
</evidence>
<proteinExistence type="predicted"/>
<evidence type="ECO:0000256" key="2">
    <source>
        <dbReference type="SAM" id="Phobius"/>
    </source>
</evidence>
<name>A0A8C2H0Q7_CYPCA</name>
<reference evidence="3" key="1">
    <citation type="submission" date="2025-08" db="UniProtKB">
        <authorList>
            <consortium name="Ensembl"/>
        </authorList>
    </citation>
    <scope>IDENTIFICATION</scope>
</reference>
<feature type="compositionally biased region" description="Polar residues" evidence="1">
    <location>
        <begin position="352"/>
        <end position="372"/>
    </location>
</feature>
<dbReference type="Proteomes" id="UP000694701">
    <property type="component" value="Unplaced"/>
</dbReference>
<sequence length="372" mass="41161">CSCAYTRGTCIYITSEAITHQQNITYSLVQGGALFYQGSTQEQETTQNNLVAIDQSGVPLHYFLNSSMFPDLPIPTLHKLAFSANLNDSSCKGPVTNLTFVGIYQKCTPLSADENVICDLDTASLLHKKTVEQEIDTYWCSTNQTVPQYSGYRFGDQFRPSLQNPQTKSLSLFNCLSNDYEAGTVSSVPSGGFFSCQSGNPFARDQYCCPPQHIQHIAAITDGYQILYCVQSCEFISGQLKPIRLPPFTKPPLVNMMATNTVAVMTEGDRAWLRVGEKKWRLAKPEEFNQIAGTFEASSTRVSGDKKAGVACGVMTFIAVLVAGIVILKGRKFSHFRSSREYEEIHCDGQSGVESQRKQQNTNENPTQPLFP</sequence>
<accession>A0A8C2H0Q7</accession>